<dbReference type="InterPro" id="IPR001650">
    <property type="entry name" value="Helicase_C-like"/>
</dbReference>
<dbReference type="PANTHER" id="PTHR47396">
    <property type="entry name" value="TYPE I RESTRICTION ENZYME ECOKI R PROTEIN"/>
    <property type="match status" value="1"/>
</dbReference>
<dbReference type="Pfam" id="PF04851">
    <property type="entry name" value="ResIII"/>
    <property type="match status" value="1"/>
</dbReference>
<dbReference type="GO" id="GO:0004386">
    <property type="term" value="F:helicase activity"/>
    <property type="evidence" value="ECO:0007669"/>
    <property type="project" value="UniProtKB-KW"/>
</dbReference>
<dbReference type="InterPro" id="IPR006935">
    <property type="entry name" value="Helicase/UvrB_N"/>
</dbReference>
<evidence type="ECO:0000313" key="3">
    <source>
        <dbReference type="EMBL" id="AGF87910.1"/>
    </source>
</evidence>
<dbReference type="InterPro" id="IPR050742">
    <property type="entry name" value="Helicase_Restrict-Modif_Enz"/>
</dbReference>
<dbReference type="Pfam" id="PF00271">
    <property type="entry name" value="Helicase_C"/>
    <property type="match status" value="1"/>
</dbReference>
<feature type="domain" description="Helicase/UvrB N-terminal" evidence="2">
    <location>
        <begin position="29"/>
        <end position="156"/>
    </location>
</feature>
<gene>
    <name evidence="3" type="ORF">SP126_00400</name>
</gene>
<proteinExistence type="predicted"/>
<sequence length="657" mass="75020">MIPNIEKQIADLGEEKIRAIQKRFTVGDIVPYEYQCVAYVEIAKRLSRYEHPFFVKAAVSAGKTMMFAMVAAQCKKMGLKALFLARQSEIVDQDSKEISAFGVPNSVYCAGLNTKSAYFPIVVGSEGTVINGLNKALGDYVPQVLGIDECHQVNWNDIVEAEENGESIEQMITPKGEPVEGNPLLIGTGRAQYTIIIFEMRRRCREVHGHELRIFGMTGSEYRGIDPILVEDKRMPGFWREQVTNIDTDYLVKFGSVVPTYFGNVGDLGYDLSEFTPVHEFGVADYDQKQLKAMSDKIHQSGTMTQKIMQMVNEVMKNRLCALVTCADERHCKEAAAALPEGTKYHIITGKTGDKQRRLWLEDAYEGRVKYIFQVQALTTGVNVPPWDTSVILRKIGSLTLLTQLLGRGMRQLKKYHKEQLGMHKTDHLVLDFSGTMFEMGNLYFDPMLEQAQFQLRKSQNKETKYCPICNTENSFYARRCMHVDDNGKRCEYFWTYQTCEDQIDDRTKKVVVKGCGAKNDVAARVCRCCDAQLRDPNDNLSGKMYRKNDWCDVLNFEVTLTKNQAGVIFCYTLRDSGGVEFRAYEKYFPESDHKICKTLWTKAVRTHVLDRHAANFMITCRNAVKIMSYASQIMQPKRVTHRKNTKKEDLIAQKEF</sequence>
<feature type="domain" description="Helicase C-terminal" evidence="1">
    <location>
        <begin position="316"/>
        <end position="411"/>
    </location>
</feature>
<keyword evidence="3" id="KW-0347">Helicase</keyword>
<keyword evidence="3" id="KW-0547">Nucleotide-binding</keyword>
<reference evidence="3 4" key="1">
    <citation type="journal article" date="2013" name="BMC Genomics">
        <title>Genomic characterization provides new insight into Salmonella phage diversity.</title>
        <authorList>
            <person name="Moreno Switt A.I."/>
            <person name="Orsi R.H."/>
            <person name="den Bakker H.C."/>
            <person name="Vongkamjan K."/>
            <person name="Altier C."/>
            <person name="Wiedmann M."/>
        </authorList>
    </citation>
    <scope>NUCLEOTIDE SEQUENCE [LARGE SCALE GENOMIC DNA]</scope>
</reference>
<dbReference type="Proteomes" id="UP000232892">
    <property type="component" value="Segment"/>
</dbReference>
<dbReference type="PANTHER" id="PTHR47396:SF1">
    <property type="entry name" value="ATP-DEPENDENT HELICASE IRC3-RELATED"/>
    <property type="match status" value="1"/>
</dbReference>
<dbReference type="OrthoDB" id="1659at10239"/>
<keyword evidence="3" id="KW-0378">Hydrolase</keyword>
<accession>S4TSB4</accession>
<dbReference type="InterPro" id="IPR027417">
    <property type="entry name" value="P-loop_NTPase"/>
</dbReference>
<dbReference type="EMBL" id="KC139513">
    <property type="protein sequence ID" value="AGF87910.1"/>
    <property type="molecule type" value="Genomic_DNA"/>
</dbReference>
<dbReference type="GO" id="GO:0016787">
    <property type="term" value="F:hydrolase activity"/>
    <property type="evidence" value="ECO:0007669"/>
    <property type="project" value="InterPro"/>
</dbReference>
<dbReference type="SUPFAM" id="SSF52540">
    <property type="entry name" value="P-loop containing nucleoside triphosphate hydrolases"/>
    <property type="match status" value="1"/>
</dbReference>
<dbReference type="GO" id="GO:0003677">
    <property type="term" value="F:DNA binding"/>
    <property type="evidence" value="ECO:0007669"/>
    <property type="project" value="InterPro"/>
</dbReference>
<evidence type="ECO:0000313" key="4">
    <source>
        <dbReference type="Proteomes" id="UP000232892"/>
    </source>
</evidence>
<organism evidence="3 4">
    <name type="scientific">Salmonella phage FSL SP-126</name>
    <dbReference type="NCBI Taxonomy" id="2928681"/>
    <lineage>
        <taxon>Viruses</taxon>
        <taxon>Duplodnaviria</taxon>
        <taxon>Heunggongvirae</taxon>
        <taxon>Uroviricota</taxon>
        <taxon>Caudoviricetes</taxon>
        <taxon>Drexlerviridae</taxon>
        <taxon>Tempevirinae</taxon>
        <taxon>Tlsvirus</taxon>
        <taxon>Tlsvirus SP126</taxon>
    </lineage>
</organism>
<dbReference type="Gene3D" id="3.40.50.300">
    <property type="entry name" value="P-loop containing nucleotide triphosphate hydrolases"/>
    <property type="match status" value="2"/>
</dbReference>
<keyword evidence="4" id="KW-1185">Reference proteome</keyword>
<evidence type="ECO:0000259" key="2">
    <source>
        <dbReference type="Pfam" id="PF04851"/>
    </source>
</evidence>
<evidence type="ECO:0000259" key="1">
    <source>
        <dbReference type="Pfam" id="PF00271"/>
    </source>
</evidence>
<name>S4TSB4_9CAUD</name>
<dbReference type="GO" id="GO:0005524">
    <property type="term" value="F:ATP binding"/>
    <property type="evidence" value="ECO:0007669"/>
    <property type="project" value="InterPro"/>
</dbReference>
<protein>
    <submittedName>
        <fullName evidence="3">Putative ATP-dependent helicase</fullName>
    </submittedName>
</protein>
<keyword evidence="3" id="KW-0067">ATP-binding</keyword>